<dbReference type="STRING" id="1445510.YC6258_04807"/>
<proteinExistence type="predicted"/>
<accession>A0A0C5W2E1</accession>
<evidence type="ECO:0000313" key="1">
    <source>
        <dbReference type="EMBL" id="AJQ96839.1"/>
    </source>
</evidence>
<protein>
    <submittedName>
        <fullName evidence="1">Uncharacterized protein</fullName>
    </submittedName>
</protein>
<reference evidence="1 2" key="1">
    <citation type="submission" date="2014-01" db="EMBL/GenBank/DDBJ databases">
        <title>Full genme sequencing of cellulolytic bacterium Gynuella sunshinyii YC6258T gen. nov., sp. nov.</title>
        <authorList>
            <person name="Khan H."/>
            <person name="Chung E.J."/>
            <person name="Chung Y.R."/>
        </authorList>
    </citation>
    <scope>NUCLEOTIDE SEQUENCE [LARGE SCALE GENOMIC DNA]</scope>
    <source>
        <strain evidence="1 2">YC6258</strain>
    </source>
</reference>
<keyword evidence="2" id="KW-1185">Reference proteome</keyword>
<organism evidence="1 2">
    <name type="scientific">Gynuella sunshinyii YC6258</name>
    <dbReference type="NCBI Taxonomy" id="1445510"/>
    <lineage>
        <taxon>Bacteria</taxon>
        <taxon>Pseudomonadati</taxon>
        <taxon>Pseudomonadota</taxon>
        <taxon>Gammaproteobacteria</taxon>
        <taxon>Oceanospirillales</taxon>
        <taxon>Saccharospirillaceae</taxon>
        <taxon>Gynuella</taxon>
    </lineage>
</organism>
<sequence>MVCSIADPFYFNEQKRLNTGGLLLARINMPALYLPGKDC</sequence>
<evidence type="ECO:0000313" key="2">
    <source>
        <dbReference type="Proteomes" id="UP000032266"/>
    </source>
</evidence>
<gene>
    <name evidence="1" type="ORF">YC6258_04807</name>
</gene>
<name>A0A0C5W2E1_9GAMM</name>
<dbReference type="EMBL" id="CP007142">
    <property type="protein sequence ID" value="AJQ96839.1"/>
    <property type="molecule type" value="Genomic_DNA"/>
</dbReference>
<dbReference type="HOGENOM" id="CLU_3310546_0_0_6"/>
<dbReference type="Proteomes" id="UP000032266">
    <property type="component" value="Chromosome"/>
</dbReference>
<dbReference type="KEGG" id="gsn:YC6258_04807"/>
<dbReference type="AlphaFoldDB" id="A0A0C5W2E1"/>